<accession>A0ABT0L349</accession>
<dbReference type="EMBL" id="JAKILK010000007">
    <property type="protein sequence ID" value="MCL1118142.1"/>
    <property type="molecule type" value="Genomic_DNA"/>
</dbReference>
<protein>
    <submittedName>
        <fullName evidence="2">Exopolysaccharide biosynthesis protein</fullName>
    </submittedName>
</protein>
<keyword evidence="3" id="KW-1185">Reference proteome</keyword>
<dbReference type="Proteomes" id="UP001203212">
    <property type="component" value="Unassembled WGS sequence"/>
</dbReference>
<dbReference type="PANTHER" id="PTHR32309">
    <property type="entry name" value="TYROSINE-PROTEIN KINASE"/>
    <property type="match status" value="1"/>
</dbReference>
<keyword evidence="1" id="KW-0472">Membrane</keyword>
<evidence type="ECO:0000256" key="1">
    <source>
        <dbReference type="SAM" id="Phobius"/>
    </source>
</evidence>
<organism evidence="2 3">
    <name type="scientific">Shewanella aestuarii</name>
    <dbReference type="NCBI Taxonomy" id="1028752"/>
    <lineage>
        <taxon>Bacteria</taxon>
        <taxon>Pseudomonadati</taxon>
        <taxon>Pseudomonadota</taxon>
        <taxon>Gammaproteobacteria</taxon>
        <taxon>Alteromonadales</taxon>
        <taxon>Shewanellaceae</taxon>
        <taxon>Shewanella</taxon>
    </lineage>
</organism>
<evidence type="ECO:0000313" key="2">
    <source>
        <dbReference type="EMBL" id="MCL1118142.1"/>
    </source>
</evidence>
<proteinExistence type="predicted"/>
<feature type="transmembrane region" description="Helical" evidence="1">
    <location>
        <begin position="479"/>
        <end position="504"/>
    </location>
</feature>
<comment type="caution">
    <text evidence="2">The sequence shown here is derived from an EMBL/GenBank/DDBJ whole genome shotgun (WGS) entry which is preliminary data.</text>
</comment>
<sequence length="521" mass="57456">MDNVIEKDILEYEKISVPFTEPVKNVSKKSSHEVDYQINDAKDNSLSELAYLFWIKRAALEGSKLTPNARKKLYFKTALISLLIIWASAFLLMAIKPTSYVSKWTLILPGNGAGALVSLDSLGQATSSSSSPYLSSAIDPRENYKAISDSDLLLTSAATSLEMPVGQLGKPKLKLPSQTGLMEFSIKGGSAKEAQDKAWALYHSLQNLLNDLRADEVNLRESGIIQGLAGYNQKVKLSQDAILAFQSERGLVSLDQFKELALTIERLRHNRVNMISKLKGIEAEEKSLMLHIGTTADEAADLLKLHNDKLFQQLLTAHNEILGKLHELSAHFGSNHPQITSLNAEELKLQNALSDRIATLIAHQKGKTDRALINKLLLDDIDGRADLMEQLIQLRATYTGLNEELSTLDGQILQWETRLELSNDDAAKLEDLHRAHQLATAVMTSAVAKMDVGKADIFTAYPLLQLLSPPSLPAKADNLATMLLLVAAFGASFMALIGLSILWIRKPLLRKMLTKESSIKQ</sequence>
<reference evidence="2 3" key="1">
    <citation type="submission" date="2022-01" db="EMBL/GenBank/DDBJ databases">
        <title>Whole genome-based taxonomy of the Shewanellaceae.</title>
        <authorList>
            <person name="Martin-Rodriguez A.J."/>
        </authorList>
    </citation>
    <scope>NUCLEOTIDE SEQUENCE [LARGE SCALE GENOMIC DNA]</scope>
    <source>
        <strain evidence="2 3">JCM 17801</strain>
    </source>
</reference>
<name>A0ABT0L349_9GAMM</name>
<gene>
    <name evidence="2" type="ORF">L2689_12945</name>
</gene>
<dbReference type="RefSeq" id="WP_229778342.1">
    <property type="nucleotide sequence ID" value="NZ_BMOT01000010.1"/>
</dbReference>
<evidence type="ECO:0000313" key="3">
    <source>
        <dbReference type="Proteomes" id="UP001203212"/>
    </source>
</evidence>
<keyword evidence="1" id="KW-0812">Transmembrane</keyword>
<keyword evidence="1" id="KW-1133">Transmembrane helix</keyword>
<feature type="transmembrane region" description="Helical" evidence="1">
    <location>
        <begin position="73"/>
        <end position="95"/>
    </location>
</feature>
<dbReference type="PANTHER" id="PTHR32309:SF31">
    <property type="entry name" value="CAPSULAR EXOPOLYSACCHARIDE FAMILY"/>
    <property type="match status" value="1"/>
</dbReference>
<dbReference type="InterPro" id="IPR050445">
    <property type="entry name" value="Bact_polysacc_biosynth/exp"/>
</dbReference>